<gene>
    <name evidence="2" type="ORF">GP486_007175</name>
</gene>
<name>A0A9P8L519_9PEZI</name>
<dbReference type="Gene3D" id="3.10.180.10">
    <property type="entry name" value="2,3-Dihydroxybiphenyl 1,2-Dioxygenase, domain 1"/>
    <property type="match status" value="1"/>
</dbReference>
<dbReference type="PANTHER" id="PTHR33993">
    <property type="entry name" value="GLYOXALASE-RELATED"/>
    <property type="match status" value="1"/>
</dbReference>
<dbReference type="CDD" id="cd07247">
    <property type="entry name" value="SgaA_N_like"/>
    <property type="match status" value="1"/>
</dbReference>
<organism evidence="2 3">
    <name type="scientific">Trichoglossum hirsutum</name>
    <dbReference type="NCBI Taxonomy" id="265104"/>
    <lineage>
        <taxon>Eukaryota</taxon>
        <taxon>Fungi</taxon>
        <taxon>Dikarya</taxon>
        <taxon>Ascomycota</taxon>
        <taxon>Pezizomycotina</taxon>
        <taxon>Geoglossomycetes</taxon>
        <taxon>Geoglossales</taxon>
        <taxon>Geoglossaceae</taxon>
        <taxon>Trichoglossum</taxon>
    </lineage>
</organism>
<comment type="caution">
    <text evidence="2">The sequence shown here is derived from an EMBL/GenBank/DDBJ whole genome shotgun (WGS) entry which is preliminary data.</text>
</comment>
<dbReference type="InterPro" id="IPR029068">
    <property type="entry name" value="Glyas_Bleomycin-R_OHBP_Dase"/>
</dbReference>
<accession>A0A9P8L519</accession>
<proteinExistence type="predicted"/>
<dbReference type="PROSITE" id="PS51819">
    <property type="entry name" value="VOC"/>
    <property type="match status" value="1"/>
</dbReference>
<dbReference type="InterPro" id="IPR037523">
    <property type="entry name" value="VOC_core"/>
</dbReference>
<dbReference type="AlphaFoldDB" id="A0A9P8L519"/>
<dbReference type="Proteomes" id="UP000750711">
    <property type="component" value="Unassembled WGS sequence"/>
</dbReference>
<evidence type="ECO:0000313" key="2">
    <source>
        <dbReference type="EMBL" id="KAH0551606.1"/>
    </source>
</evidence>
<evidence type="ECO:0000259" key="1">
    <source>
        <dbReference type="PROSITE" id="PS51819"/>
    </source>
</evidence>
<feature type="domain" description="VOC" evidence="1">
    <location>
        <begin position="25"/>
        <end position="147"/>
    </location>
</feature>
<keyword evidence="3" id="KW-1185">Reference proteome</keyword>
<dbReference type="Pfam" id="PF00903">
    <property type="entry name" value="Glyoxalase"/>
    <property type="match status" value="1"/>
</dbReference>
<evidence type="ECO:0000313" key="3">
    <source>
        <dbReference type="Proteomes" id="UP000750711"/>
    </source>
</evidence>
<dbReference type="EMBL" id="JAGHQM010001885">
    <property type="protein sequence ID" value="KAH0551606.1"/>
    <property type="molecule type" value="Genomic_DNA"/>
</dbReference>
<dbReference type="InterPro" id="IPR052164">
    <property type="entry name" value="Anthracycline_SecMetBiosynth"/>
</dbReference>
<protein>
    <recommendedName>
        <fullName evidence="1">VOC domain-containing protein</fullName>
    </recommendedName>
</protein>
<dbReference type="SUPFAM" id="SSF54593">
    <property type="entry name" value="Glyoxalase/Bleomycin resistance protein/Dihydroxybiphenyl dioxygenase"/>
    <property type="match status" value="1"/>
</dbReference>
<sequence>MPTEAEASTSTSDCSPGWKLPDVNSPAWIEIPCEDVQRAKTFYSTVFDFQFRPGAAEYPPDSFVMFVTKNPSIMGGLIKVKAEGSKVHSPGAGGVKVYLRVEDVQAALDRVVEAGGKVVQEMFQEGDHTQLAQYADTEGNVGGVLKWLQGEKK</sequence>
<reference evidence="2" key="1">
    <citation type="submission" date="2021-03" db="EMBL/GenBank/DDBJ databases">
        <title>Comparative genomics and phylogenomic investigation of the class Geoglossomycetes provide insights into ecological specialization and systematics.</title>
        <authorList>
            <person name="Melie T."/>
            <person name="Pirro S."/>
            <person name="Miller A.N."/>
            <person name="Quandt A."/>
        </authorList>
    </citation>
    <scope>NUCLEOTIDE SEQUENCE</scope>
    <source>
        <strain evidence="2">CAQ_001_2017</strain>
    </source>
</reference>
<dbReference type="InterPro" id="IPR004360">
    <property type="entry name" value="Glyas_Fos-R_dOase_dom"/>
</dbReference>